<dbReference type="EMBL" id="AYKW01000045">
    <property type="protein sequence ID" value="PIL26239.1"/>
    <property type="molecule type" value="Genomic_DNA"/>
</dbReference>
<dbReference type="AlphaFoldDB" id="A0A2G8RXJ3"/>
<evidence type="ECO:0008006" key="3">
    <source>
        <dbReference type="Google" id="ProtNLM"/>
    </source>
</evidence>
<reference evidence="1 2" key="1">
    <citation type="journal article" date="2015" name="Sci. Rep.">
        <title>Chromosome-level genome map provides insights into diverse defense mechanisms in the medicinal fungus Ganoderma sinense.</title>
        <authorList>
            <person name="Zhu Y."/>
            <person name="Xu J."/>
            <person name="Sun C."/>
            <person name="Zhou S."/>
            <person name="Xu H."/>
            <person name="Nelson D.R."/>
            <person name="Qian J."/>
            <person name="Song J."/>
            <person name="Luo H."/>
            <person name="Xiang L."/>
            <person name="Li Y."/>
            <person name="Xu Z."/>
            <person name="Ji A."/>
            <person name="Wang L."/>
            <person name="Lu S."/>
            <person name="Hayward A."/>
            <person name="Sun W."/>
            <person name="Li X."/>
            <person name="Schwartz D.C."/>
            <person name="Wang Y."/>
            <person name="Chen S."/>
        </authorList>
    </citation>
    <scope>NUCLEOTIDE SEQUENCE [LARGE SCALE GENOMIC DNA]</scope>
    <source>
        <strain evidence="1 2">ZZ0214-1</strain>
    </source>
</reference>
<accession>A0A2G8RXJ3</accession>
<dbReference type="OrthoDB" id="2753605at2759"/>
<gene>
    <name evidence="1" type="ORF">GSI_11995</name>
</gene>
<evidence type="ECO:0000313" key="1">
    <source>
        <dbReference type="EMBL" id="PIL26239.1"/>
    </source>
</evidence>
<evidence type="ECO:0000313" key="2">
    <source>
        <dbReference type="Proteomes" id="UP000230002"/>
    </source>
</evidence>
<name>A0A2G8RXJ3_9APHY</name>
<keyword evidence="2" id="KW-1185">Reference proteome</keyword>
<dbReference type="Proteomes" id="UP000230002">
    <property type="component" value="Unassembled WGS sequence"/>
</dbReference>
<comment type="caution">
    <text evidence="1">The sequence shown here is derived from an EMBL/GenBank/DDBJ whole genome shotgun (WGS) entry which is preliminary data.</text>
</comment>
<proteinExistence type="predicted"/>
<sequence>MRVFQLCNTKSLARCAACCRAFQLMVSIELRRRYFTVLRWFFQHRAREFHSLLEVHRGIISGSSALAFLAWTDSWDPGDMDVYVPENTYSQFVDALELSHLACLDEAFSSRRHPAYYGIESVRRYVTPEGRHLDVIQSTTASAASPLLYFWTSVVVNILCPQGVVCAFPTHTLNDRALVADIEPTDKLTLARGKYEARGYEFTRVDSWGPSVDLDADGNRIFSDDAIMVLDFHTVWSTDHSRLPVTHSKGLWVLRSDV</sequence>
<protein>
    <recommendedName>
        <fullName evidence="3">F-box domain-containing protein</fullName>
    </recommendedName>
</protein>
<organism evidence="1 2">
    <name type="scientific">Ganoderma sinense ZZ0214-1</name>
    <dbReference type="NCBI Taxonomy" id="1077348"/>
    <lineage>
        <taxon>Eukaryota</taxon>
        <taxon>Fungi</taxon>
        <taxon>Dikarya</taxon>
        <taxon>Basidiomycota</taxon>
        <taxon>Agaricomycotina</taxon>
        <taxon>Agaricomycetes</taxon>
        <taxon>Polyporales</taxon>
        <taxon>Polyporaceae</taxon>
        <taxon>Ganoderma</taxon>
    </lineage>
</organism>